<accession>A0A9E8RVZ6</accession>
<protein>
    <recommendedName>
        <fullName evidence="10">Signal peptidase I</fullName>
        <ecNumber evidence="10">3.4.21.89</ecNumber>
    </recommendedName>
</protein>
<keyword evidence="4 12" id="KW-0378">Hydrolase</keyword>
<feature type="transmembrane region" description="Helical" evidence="11">
    <location>
        <begin position="148"/>
        <end position="169"/>
    </location>
</feature>
<keyword evidence="8 11" id="KW-0472">Membrane</keyword>
<keyword evidence="6" id="KW-0735">Signal-anchor</keyword>
<evidence type="ECO:0000256" key="9">
    <source>
        <dbReference type="ARBA" id="ARBA00045533"/>
    </source>
</evidence>
<dbReference type="CDD" id="cd06530">
    <property type="entry name" value="S26_SPase_I"/>
    <property type="match status" value="1"/>
</dbReference>
<evidence type="ECO:0000256" key="11">
    <source>
        <dbReference type="SAM" id="Phobius"/>
    </source>
</evidence>
<dbReference type="Proteomes" id="UP001164718">
    <property type="component" value="Chromosome"/>
</dbReference>
<dbReference type="PROSITE" id="PS00501">
    <property type="entry name" value="SPASE_I_1"/>
    <property type="match status" value="1"/>
</dbReference>
<dbReference type="InterPro" id="IPR036286">
    <property type="entry name" value="LexA/Signal_pep-like_sf"/>
</dbReference>
<keyword evidence="3 11" id="KW-0812">Transmembrane</keyword>
<dbReference type="EC" id="3.4.21.89" evidence="10"/>
<dbReference type="AlphaFoldDB" id="A0A9E8RVZ6"/>
<dbReference type="PANTHER" id="PTHR10806:SF6">
    <property type="entry name" value="SIGNAL PEPTIDASE COMPLEX CATALYTIC SUBUNIT SEC11"/>
    <property type="match status" value="1"/>
</dbReference>
<comment type="function">
    <text evidence="9">Catalytic component of the signal peptidase complex (SPC) which catalyzes the cleavage of N-terminal signal sequences from nascent proteins as they are translocated into the lumen of the endoplasmic reticulum. Specifically cleaves N-terminal signal peptides that contain a hydrophobic alpha-helix (h-region) shorter than 18-20 amino acids.</text>
</comment>
<name>A0A9E8RVZ6_9BACI</name>
<evidence type="ECO:0000256" key="3">
    <source>
        <dbReference type="ARBA" id="ARBA00022692"/>
    </source>
</evidence>
<comment type="subcellular location">
    <subcellularLocation>
        <location evidence="1">Endoplasmic reticulum membrane</location>
        <topology evidence="1">Single-pass type II membrane protein</topology>
    </subcellularLocation>
</comment>
<dbReference type="PRINTS" id="PR00728">
    <property type="entry name" value="SIGNALPTASE"/>
</dbReference>
<dbReference type="GO" id="GO:0009003">
    <property type="term" value="F:signal peptidase activity"/>
    <property type="evidence" value="ECO:0007669"/>
    <property type="project" value="UniProtKB-EC"/>
</dbReference>
<gene>
    <name evidence="12" type="ORF">OE104_01125</name>
</gene>
<feature type="transmembrane region" description="Helical" evidence="11">
    <location>
        <begin position="12"/>
        <end position="32"/>
    </location>
</feature>
<evidence type="ECO:0000256" key="7">
    <source>
        <dbReference type="ARBA" id="ARBA00022989"/>
    </source>
</evidence>
<dbReference type="GO" id="GO:0004252">
    <property type="term" value="F:serine-type endopeptidase activity"/>
    <property type="evidence" value="ECO:0007669"/>
    <property type="project" value="UniProtKB-UniRule"/>
</dbReference>
<dbReference type="SUPFAM" id="SSF51306">
    <property type="entry name" value="LexA/Signal peptidase"/>
    <property type="match status" value="1"/>
</dbReference>
<evidence type="ECO:0000256" key="4">
    <source>
        <dbReference type="ARBA" id="ARBA00022801"/>
    </source>
</evidence>
<dbReference type="GO" id="GO:0016020">
    <property type="term" value="C:membrane"/>
    <property type="evidence" value="ECO:0007669"/>
    <property type="project" value="UniProtKB-UniRule"/>
</dbReference>
<evidence type="ECO:0000256" key="2">
    <source>
        <dbReference type="ARBA" id="ARBA00022670"/>
    </source>
</evidence>
<keyword evidence="13" id="KW-1185">Reference proteome</keyword>
<evidence type="ECO:0000313" key="13">
    <source>
        <dbReference type="Proteomes" id="UP001164718"/>
    </source>
</evidence>
<keyword evidence="2" id="KW-0645">Protease</keyword>
<dbReference type="NCBIfam" id="NF046067">
    <property type="entry name" value="SigPepSipWBacil"/>
    <property type="match status" value="1"/>
</dbReference>
<evidence type="ECO:0000256" key="8">
    <source>
        <dbReference type="ARBA" id="ARBA00023136"/>
    </source>
</evidence>
<dbReference type="GO" id="GO:0006465">
    <property type="term" value="P:signal peptide processing"/>
    <property type="evidence" value="ECO:0007669"/>
    <property type="project" value="UniProtKB-UniRule"/>
</dbReference>
<dbReference type="NCBIfam" id="TIGR02228">
    <property type="entry name" value="sigpep_I_arch"/>
    <property type="match status" value="1"/>
</dbReference>
<dbReference type="EMBL" id="CP106878">
    <property type="protein sequence ID" value="WAA10006.1"/>
    <property type="molecule type" value="Genomic_DNA"/>
</dbReference>
<keyword evidence="7 11" id="KW-1133">Transmembrane helix</keyword>
<organism evidence="12 13">
    <name type="scientific">Fervidibacillus albus</name>
    <dbReference type="NCBI Taxonomy" id="2980026"/>
    <lineage>
        <taxon>Bacteria</taxon>
        <taxon>Bacillati</taxon>
        <taxon>Bacillota</taxon>
        <taxon>Bacilli</taxon>
        <taxon>Bacillales</taxon>
        <taxon>Bacillaceae</taxon>
        <taxon>Fervidibacillus</taxon>
    </lineage>
</organism>
<evidence type="ECO:0000256" key="1">
    <source>
        <dbReference type="ARBA" id="ARBA00004648"/>
    </source>
</evidence>
<dbReference type="InterPro" id="IPR001733">
    <property type="entry name" value="Peptidase_S26B"/>
</dbReference>
<evidence type="ECO:0000256" key="5">
    <source>
        <dbReference type="ARBA" id="ARBA00022824"/>
    </source>
</evidence>
<evidence type="ECO:0000256" key="10">
    <source>
        <dbReference type="NCBIfam" id="TIGR02228"/>
    </source>
</evidence>
<dbReference type="RefSeq" id="WP_275417788.1">
    <property type="nucleotide sequence ID" value="NZ_CP106878.1"/>
</dbReference>
<dbReference type="InterPro" id="IPR019756">
    <property type="entry name" value="Pept_S26A_signal_pept_1_Ser-AS"/>
</dbReference>
<sequence>MKKLVKITGNVLYGLVIATLIMLTVIVISSRASGGEPELFGYQLKIVLSGSMEPTFHTGSIILVKKVEDPTVMKEGDVITFVNENNQTVTHRIIDVLNQSGKPFYQTKGDNNEDPDSNLVIPDNVLAKYTGITIPYVGYLLEYASRPVGTAILLIIPGAILLGYSVITIRQAIKEVEGKMENGKATEASKNT</sequence>
<reference evidence="12" key="1">
    <citation type="submission" date="2022-09" db="EMBL/GenBank/DDBJ databases">
        <title>Complete Genomes of Fervidibacillus albus and Fervidibacillus halotolerans isolated from tidal flat sediments.</title>
        <authorList>
            <person name="Kwon K.K."/>
            <person name="Yang S.-H."/>
            <person name="Park M.J."/>
            <person name="Oh H.-M."/>
        </authorList>
    </citation>
    <scope>NUCLEOTIDE SEQUENCE</scope>
    <source>
        <strain evidence="12">MEBiC13591</strain>
    </source>
</reference>
<keyword evidence="5" id="KW-0256">Endoplasmic reticulum</keyword>
<dbReference type="KEGG" id="faf:OE104_01125"/>
<dbReference type="InterPro" id="IPR019533">
    <property type="entry name" value="Peptidase_S26"/>
</dbReference>
<proteinExistence type="predicted"/>
<evidence type="ECO:0000256" key="6">
    <source>
        <dbReference type="ARBA" id="ARBA00022968"/>
    </source>
</evidence>
<dbReference type="Gene3D" id="2.10.109.10">
    <property type="entry name" value="Umud Fragment, subunit A"/>
    <property type="match status" value="1"/>
</dbReference>
<evidence type="ECO:0000313" key="12">
    <source>
        <dbReference type="EMBL" id="WAA10006.1"/>
    </source>
</evidence>
<dbReference type="PANTHER" id="PTHR10806">
    <property type="entry name" value="SIGNAL PEPTIDASE COMPLEX CATALYTIC SUBUNIT SEC11"/>
    <property type="match status" value="1"/>
</dbReference>